<feature type="compositionally biased region" description="Basic and acidic residues" evidence="1">
    <location>
        <begin position="74"/>
        <end position="90"/>
    </location>
</feature>
<evidence type="ECO:0000256" key="1">
    <source>
        <dbReference type="SAM" id="MobiDB-lite"/>
    </source>
</evidence>
<name>A0ABP0SP98_9DINO</name>
<evidence type="ECO:0000313" key="2">
    <source>
        <dbReference type="EMBL" id="CAK9114220.1"/>
    </source>
</evidence>
<sequence length="102" mass="11256">MQARSPCLLTDPYLLEEDEEAEAKRTPGLAAQEPKEQESELEEEVKEAEEGKEERDEVGDEARSSAEPGVSDVSHSEKLKSQVEQLERSPAEASDVASAVWN</sequence>
<evidence type="ECO:0000313" key="3">
    <source>
        <dbReference type="Proteomes" id="UP001642464"/>
    </source>
</evidence>
<dbReference type="Proteomes" id="UP001642464">
    <property type="component" value="Unassembled WGS sequence"/>
</dbReference>
<accession>A0ABP0SP98</accession>
<comment type="caution">
    <text evidence="2">The sequence shown here is derived from an EMBL/GenBank/DDBJ whole genome shotgun (WGS) entry which is preliminary data.</text>
</comment>
<feature type="region of interest" description="Disordered" evidence="1">
    <location>
        <begin position="1"/>
        <end position="102"/>
    </location>
</feature>
<gene>
    <name evidence="2" type="ORF">SCF082_LOCUS52917</name>
</gene>
<proteinExistence type="predicted"/>
<feature type="compositionally biased region" description="Basic and acidic residues" evidence="1">
    <location>
        <begin position="48"/>
        <end position="64"/>
    </location>
</feature>
<keyword evidence="3" id="KW-1185">Reference proteome</keyword>
<organism evidence="2 3">
    <name type="scientific">Durusdinium trenchii</name>
    <dbReference type="NCBI Taxonomy" id="1381693"/>
    <lineage>
        <taxon>Eukaryota</taxon>
        <taxon>Sar</taxon>
        <taxon>Alveolata</taxon>
        <taxon>Dinophyceae</taxon>
        <taxon>Suessiales</taxon>
        <taxon>Symbiodiniaceae</taxon>
        <taxon>Durusdinium</taxon>
    </lineage>
</organism>
<reference evidence="2 3" key="1">
    <citation type="submission" date="2024-02" db="EMBL/GenBank/DDBJ databases">
        <authorList>
            <person name="Chen Y."/>
            <person name="Shah S."/>
            <person name="Dougan E. K."/>
            <person name="Thang M."/>
            <person name="Chan C."/>
        </authorList>
    </citation>
    <scope>NUCLEOTIDE SEQUENCE [LARGE SCALE GENOMIC DNA]</scope>
</reference>
<protein>
    <submittedName>
        <fullName evidence="2">Uncharacterized protein</fullName>
    </submittedName>
</protein>
<dbReference type="EMBL" id="CAXAMM010044328">
    <property type="protein sequence ID" value="CAK9114220.1"/>
    <property type="molecule type" value="Genomic_DNA"/>
</dbReference>